<dbReference type="EMBL" id="SEKV01000707">
    <property type="protein sequence ID" value="TFY54355.1"/>
    <property type="molecule type" value="Genomic_DNA"/>
</dbReference>
<dbReference type="Gene3D" id="1.20.1250.20">
    <property type="entry name" value="MFS general substrate transporter like domains"/>
    <property type="match status" value="1"/>
</dbReference>
<evidence type="ECO:0000313" key="6">
    <source>
        <dbReference type="EMBL" id="TFY54355.1"/>
    </source>
</evidence>
<evidence type="ECO:0000256" key="3">
    <source>
        <dbReference type="ARBA" id="ARBA00022989"/>
    </source>
</evidence>
<evidence type="ECO:0000256" key="1">
    <source>
        <dbReference type="ARBA" id="ARBA00004141"/>
    </source>
</evidence>
<dbReference type="AlphaFoldDB" id="A0A4Y9XW91"/>
<comment type="caution">
    <text evidence="6">The sequence shown here is derived from an EMBL/GenBank/DDBJ whole genome shotgun (WGS) entry which is preliminary data.</text>
</comment>
<feature type="transmembrane region" description="Helical" evidence="5">
    <location>
        <begin position="50"/>
        <end position="73"/>
    </location>
</feature>
<dbReference type="Proteomes" id="UP000298390">
    <property type="component" value="Unassembled WGS sequence"/>
</dbReference>
<dbReference type="PANTHER" id="PTHR48022:SF7">
    <property type="entry name" value="MAJOR FACILITATOR SUPERFAMILY (MFS) PROFILE DOMAIN-CONTAINING PROTEIN-RELATED"/>
    <property type="match status" value="1"/>
</dbReference>
<protein>
    <recommendedName>
        <fullName evidence="8">Major facilitator superfamily (MFS) profile domain-containing protein</fullName>
    </recommendedName>
</protein>
<gene>
    <name evidence="6" type="ORF">EVJ58_g8917</name>
</gene>
<dbReference type="InterPro" id="IPR036259">
    <property type="entry name" value="MFS_trans_sf"/>
</dbReference>
<accession>A0A4Y9XW91</accession>
<dbReference type="STRING" id="34475.A0A4Y9XW91"/>
<evidence type="ECO:0008006" key="8">
    <source>
        <dbReference type="Google" id="ProtNLM"/>
    </source>
</evidence>
<comment type="subcellular location">
    <subcellularLocation>
        <location evidence="1">Membrane</location>
        <topology evidence="1">Multi-pass membrane protein</topology>
    </subcellularLocation>
</comment>
<organism evidence="6 7">
    <name type="scientific">Rhodofomes roseus</name>
    <dbReference type="NCBI Taxonomy" id="34475"/>
    <lineage>
        <taxon>Eukaryota</taxon>
        <taxon>Fungi</taxon>
        <taxon>Dikarya</taxon>
        <taxon>Basidiomycota</taxon>
        <taxon>Agaricomycotina</taxon>
        <taxon>Agaricomycetes</taxon>
        <taxon>Polyporales</taxon>
        <taxon>Rhodofomes</taxon>
    </lineage>
</organism>
<dbReference type="GO" id="GO:0016020">
    <property type="term" value="C:membrane"/>
    <property type="evidence" value="ECO:0007669"/>
    <property type="project" value="UniProtKB-SubCell"/>
</dbReference>
<evidence type="ECO:0000313" key="7">
    <source>
        <dbReference type="Proteomes" id="UP000298390"/>
    </source>
</evidence>
<keyword evidence="4 5" id="KW-0472">Membrane</keyword>
<evidence type="ECO:0000256" key="4">
    <source>
        <dbReference type="ARBA" id="ARBA00023136"/>
    </source>
</evidence>
<proteinExistence type="predicted"/>
<dbReference type="InterPro" id="IPR005828">
    <property type="entry name" value="MFS_sugar_transport-like"/>
</dbReference>
<dbReference type="Pfam" id="PF00083">
    <property type="entry name" value="Sugar_tr"/>
    <property type="match status" value="1"/>
</dbReference>
<sequence>MFEAPDSRSRPAIAGNPYVVGSFTCIGDGLFGLDISSMFVVLNNPAYNTYFGIVASMPAGSFAGALAVTYLADRIGRKWTVIISGCILQCASQNVAMLIAGRVIAGIAVGIASSVVPIY</sequence>
<dbReference type="PANTHER" id="PTHR48022">
    <property type="entry name" value="PLASTIDIC GLUCOSE TRANSPORTER 4"/>
    <property type="match status" value="1"/>
</dbReference>
<dbReference type="SUPFAM" id="SSF103473">
    <property type="entry name" value="MFS general substrate transporter"/>
    <property type="match status" value="1"/>
</dbReference>
<evidence type="ECO:0000256" key="5">
    <source>
        <dbReference type="SAM" id="Phobius"/>
    </source>
</evidence>
<keyword evidence="3 5" id="KW-1133">Transmembrane helix</keyword>
<dbReference type="InterPro" id="IPR050360">
    <property type="entry name" value="MFS_Sugar_Transporters"/>
</dbReference>
<evidence type="ECO:0000256" key="2">
    <source>
        <dbReference type="ARBA" id="ARBA00022692"/>
    </source>
</evidence>
<keyword evidence="2 5" id="KW-0812">Transmembrane</keyword>
<feature type="transmembrane region" description="Helical" evidence="5">
    <location>
        <begin position="94"/>
        <end position="116"/>
    </location>
</feature>
<reference evidence="6 7" key="1">
    <citation type="submission" date="2019-01" db="EMBL/GenBank/DDBJ databases">
        <title>Genome sequencing of the rare red list fungi Fomitopsis rosea.</title>
        <authorList>
            <person name="Buettner E."/>
            <person name="Kellner H."/>
        </authorList>
    </citation>
    <scope>NUCLEOTIDE SEQUENCE [LARGE SCALE GENOMIC DNA]</scope>
    <source>
        <strain evidence="6 7">DSM 105464</strain>
    </source>
</reference>
<name>A0A4Y9XW91_9APHY</name>
<dbReference type="GO" id="GO:0005351">
    <property type="term" value="F:carbohydrate:proton symporter activity"/>
    <property type="evidence" value="ECO:0007669"/>
    <property type="project" value="TreeGrafter"/>
</dbReference>